<proteinExistence type="predicted"/>
<dbReference type="Gene3D" id="1.10.10.10">
    <property type="entry name" value="Winged helix-like DNA-binding domain superfamily/Winged helix DNA-binding domain"/>
    <property type="match status" value="1"/>
</dbReference>
<dbReference type="InterPro" id="IPR014710">
    <property type="entry name" value="RmlC-like_jellyroll"/>
</dbReference>
<gene>
    <name evidence="6" type="ORF">MNBD_DELTA04-1418</name>
</gene>
<dbReference type="GO" id="GO:0003677">
    <property type="term" value="F:DNA binding"/>
    <property type="evidence" value="ECO:0007669"/>
    <property type="project" value="UniProtKB-KW"/>
</dbReference>
<feature type="domain" description="Cyclic nucleotide-binding" evidence="4">
    <location>
        <begin position="10"/>
        <end position="122"/>
    </location>
</feature>
<dbReference type="InterPro" id="IPR036390">
    <property type="entry name" value="WH_DNA-bd_sf"/>
</dbReference>
<dbReference type="PROSITE" id="PS50042">
    <property type="entry name" value="CNMP_BINDING_3"/>
    <property type="match status" value="1"/>
</dbReference>
<evidence type="ECO:0000256" key="1">
    <source>
        <dbReference type="ARBA" id="ARBA00023015"/>
    </source>
</evidence>
<evidence type="ECO:0000256" key="3">
    <source>
        <dbReference type="ARBA" id="ARBA00023163"/>
    </source>
</evidence>
<dbReference type="AlphaFoldDB" id="A0A3B0V7Z6"/>
<keyword evidence="3" id="KW-0804">Transcription</keyword>
<dbReference type="SUPFAM" id="SSF46785">
    <property type="entry name" value="Winged helix' DNA-binding domain"/>
    <property type="match status" value="1"/>
</dbReference>
<dbReference type="EMBL" id="UOEY01000085">
    <property type="protein sequence ID" value="VAW39758.1"/>
    <property type="molecule type" value="Genomic_DNA"/>
</dbReference>
<dbReference type="CDD" id="cd00092">
    <property type="entry name" value="HTH_CRP"/>
    <property type="match status" value="1"/>
</dbReference>
<dbReference type="InterPro" id="IPR012318">
    <property type="entry name" value="HTH_CRP"/>
</dbReference>
<protein>
    <submittedName>
        <fullName evidence="6">Carbon monoxide-responsive transcriptional activator CooA</fullName>
    </submittedName>
</protein>
<reference evidence="6" key="1">
    <citation type="submission" date="2018-06" db="EMBL/GenBank/DDBJ databases">
        <authorList>
            <person name="Zhirakovskaya E."/>
        </authorList>
    </citation>
    <scope>NUCLEOTIDE SEQUENCE</scope>
</reference>
<sequence>MKRNFSSINLLDELRGNEYEQICAEFCEISYSKGQLIYAPEHNHDLVFIIKQGKVRIYLAMEDKEFSLALLEPGDLYATHTRAHVTAVEDVTLLTMPTDKFHRYMMTHPALSRTIISILGELLKQSFSIIDNLIFKDISGRLTDFFLHEAEHLGQSTDEGTLLNLDLTMEQLAAIIGSSRQTVSTIINSMQRADVVRKKERGVYLIPNMHLLKNFPTI</sequence>
<evidence type="ECO:0000256" key="2">
    <source>
        <dbReference type="ARBA" id="ARBA00023125"/>
    </source>
</evidence>
<dbReference type="Gene3D" id="2.60.120.10">
    <property type="entry name" value="Jelly Rolls"/>
    <property type="match status" value="1"/>
</dbReference>
<dbReference type="PROSITE" id="PS51063">
    <property type="entry name" value="HTH_CRP_2"/>
    <property type="match status" value="1"/>
</dbReference>
<dbReference type="SUPFAM" id="SSF51206">
    <property type="entry name" value="cAMP-binding domain-like"/>
    <property type="match status" value="1"/>
</dbReference>
<dbReference type="InterPro" id="IPR000595">
    <property type="entry name" value="cNMP-bd_dom"/>
</dbReference>
<dbReference type="GO" id="GO:0003700">
    <property type="term" value="F:DNA-binding transcription factor activity"/>
    <property type="evidence" value="ECO:0007669"/>
    <property type="project" value="TreeGrafter"/>
</dbReference>
<dbReference type="SMART" id="SM00419">
    <property type="entry name" value="HTH_CRP"/>
    <property type="match status" value="1"/>
</dbReference>
<accession>A0A3B0V7Z6</accession>
<dbReference type="Pfam" id="PF00027">
    <property type="entry name" value="cNMP_binding"/>
    <property type="match status" value="1"/>
</dbReference>
<keyword evidence="1" id="KW-0805">Transcription regulation</keyword>
<dbReference type="InterPro" id="IPR036388">
    <property type="entry name" value="WH-like_DNA-bd_sf"/>
</dbReference>
<dbReference type="GO" id="GO:0005829">
    <property type="term" value="C:cytosol"/>
    <property type="evidence" value="ECO:0007669"/>
    <property type="project" value="TreeGrafter"/>
</dbReference>
<dbReference type="InterPro" id="IPR050397">
    <property type="entry name" value="Env_Response_Regulators"/>
</dbReference>
<evidence type="ECO:0000259" key="4">
    <source>
        <dbReference type="PROSITE" id="PS50042"/>
    </source>
</evidence>
<dbReference type="CDD" id="cd00038">
    <property type="entry name" value="CAP_ED"/>
    <property type="match status" value="1"/>
</dbReference>
<keyword evidence="2" id="KW-0238">DNA-binding</keyword>
<name>A0A3B0V7Z6_9ZZZZ</name>
<dbReference type="Pfam" id="PF13545">
    <property type="entry name" value="HTH_Crp_2"/>
    <property type="match status" value="1"/>
</dbReference>
<organism evidence="6">
    <name type="scientific">hydrothermal vent metagenome</name>
    <dbReference type="NCBI Taxonomy" id="652676"/>
    <lineage>
        <taxon>unclassified sequences</taxon>
        <taxon>metagenomes</taxon>
        <taxon>ecological metagenomes</taxon>
    </lineage>
</organism>
<evidence type="ECO:0000313" key="6">
    <source>
        <dbReference type="EMBL" id="VAW39758.1"/>
    </source>
</evidence>
<dbReference type="SMART" id="SM00100">
    <property type="entry name" value="cNMP"/>
    <property type="match status" value="1"/>
</dbReference>
<dbReference type="InterPro" id="IPR018490">
    <property type="entry name" value="cNMP-bd_dom_sf"/>
</dbReference>
<dbReference type="PANTHER" id="PTHR24567">
    <property type="entry name" value="CRP FAMILY TRANSCRIPTIONAL REGULATORY PROTEIN"/>
    <property type="match status" value="1"/>
</dbReference>
<evidence type="ECO:0000259" key="5">
    <source>
        <dbReference type="PROSITE" id="PS51063"/>
    </source>
</evidence>
<dbReference type="PANTHER" id="PTHR24567:SF26">
    <property type="entry name" value="REGULATORY PROTEIN YEIL"/>
    <property type="match status" value="1"/>
</dbReference>
<feature type="domain" description="HTH crp-type" evidence="5">
    <location>
        <begin position="136"/>
        <end position="210"/>
    </location>
</feature>